<dbReference type="InterPro" id="IPR036259">
    <property type="entry name" value="MFS_trans_sf"/>
</dbReference>
<reference evidence="6 7" key="1">
    <citation type="submission" date="2024-06" db="EMBL/GenBank/DDBJ databases">
        <title>Complete genome of Phlyctema vagabunda strain 19-DSS-EL-015.</title>
        <authorList>
            <person name="Fiorenzani C."/>
        </authorList>
    </citation>
    <scope>NUCLEOTIDE SEQUENCE [LARGE SCALE GENOMIC DNA]</scope>
    <source>
        <strain evidence="6 7">19-DSS-EL-015</strain>
    </source>
</reference>
<feature type="transmembrane region" description="Helical" evidence="5">
    <location>
        <begin position="80"/>
        <end position="99"/>
    </location>
</feature>
<feature type="transmembrane region" description="Helical" evidence="5">
    <location>
        <begin position="111"/>
        <end position="138"/>
    </location>
</feature>
<sequence length="241" mass="25798">MIAVLYFVDIYFTLVQGLSASKSGTQLLYYLPGLAAGVYLAVCMCNWRPRQTFLPLFLGSVIEAISLTVLTWALHKEDSATIYAMIAVAGCGTGLRFMPGSLHGVAFFPNHIASVVSLVALAIPFGGTIAMTIMGSVFNNKTGLTQSPSIEGTTHAAGPAEKDMVKRGVVWAYIAILPFMWLAVLAAAALGNVYISPDKKVNQQGQLVLGGHIDEGPYLISLLKRMRNTTATEEIELRTGA</sequence>
<name>A0ABR4P5Y6_9HELO</name>
<evidence type="ECO:0000256" key="5">
    <source>
        <dbReference type="SAM" id="Phobius"/>
    </source>
</evidence>
<keyword evidence="4 5" id="KW-0472">Membrane</keyword>
<protein>
    <submittedName>
        <fullName evidence="6">MFS-type transporter C16A3.17c 1</fullName>
    </submittedName>
</protein>
<keyword evidence="7" id="KW-1185">Reference proteome</keyword>
<dbReference type="PANTHER" id="PTHR23501">
    <property type="entry name" value="MAJOR FACILITATOR SUPERFAMILY"/>
    <property type="match status" value="1"/>
</dbReference>
<evidence type="ECO:0000256" key="1">
    <source>
        <dbReference type="ARBA" id="ARBA00004141"/>
    </source>
</evidence>
<feature type="transmembrane region" description="Helical" evidence="5">
    <location>
        <begin position="27"/>
        <end position="47"/>
    </location>
</feature>
<evidence type="ECO:0000256" key="2">
    <source>
        <dbReference type="ARBA" id="ARBA00022692"/>
    </source>
</evidence>
<proteinExistence type="predicted"/>
<comment type="subcellular location">
    <subcellularLocation>
        <location evidence="1">Membrane</location>
        <topology evidence="1">Multi-pass membrane protein</topology>
    </subcellularLocation>
</comment>
<feature type="transmembrane region" description="Helical" evidence="5">
    <location>
        <begin position="54"/>
        <end position="74"/>
    </location>
</feature>
<dbReference type="PANTHER" id="PTHR23501:SF39">
    <property type="entry name" value="MULTIDRUG TRANSPORTER, PUTATIVE (AFU_ORTHOLOGUE AFUA_1G05010)-RELATED"/>
    <property type="match status" value="1"/>
</dbReference>
<evidence type="ECO:0000256" key="3">
    <source>
        <dbReference type="ARBA" id="ARBA00022989"/>
    </source>
</evidence>
<dbReference type="Proteomes" id="UP001629113">
    <property type="component" value="Unassembled WGS sequence"/>
</dbReference>
<comment type="caution">
    <text evidence="6">The sequence shown here is derived from an EMBL/GenBank/DDBJ whole genome shotgun (WGS) entry which is preliminary data.</text>
</comment>
<organism evidence="6 7">
    <name type="scientific">Phlyctema vagabunda</name>
    <dbReference type="NCBI Taxonomy" id="108571"/>
    <lineage>
        <taxon>Eukaryota</taxon>
        <taxon>Fungi</taxon>
        <taxon>Dikarya</taxon>
        <taxon>Ascomycota</taxon>
        <taxon>Pezizomycotina</taxon>
        <taxon>Leotiomycetes</taxon>
        <taxon>Helotiales</taxon>
        <taxon>Dermateaceae</taxon>
        <taxon>Phlyctema</taxon>
    </lineage>
</organism>
<keyword evidence="3 5" id="KW-1133">Transmembrane helix</keyword>
<accession>A0ABR4P5Y6</accession>
<evidence type="ECO:0000256" key="4">
    <source>
        <dbReference type="ARBA" id="ARBA00023136"/>
    </source>
</evidence>
<evidence type="ECO:0000313" key="6">
    <source>
        <dbReference type="EMBL" id="KAL3418705.1"/>
    </source>
</evidence>
<feature type="transmembrane region" description="Helical" evidence="5">
    <location>
        <begin position="170"/>
        <end position="195"/>
    </location>
</feature>
<keyword evidence="2 5" id="KW-0812">Transmembrane</keyword>
<dbReference type="EMBL" id="JBFCZG010000009">
    <property type="protein sequence ID" value="KAL3418705.1"/>
    <property type="molecule type" value="Genomic_DNA"/>
</dbReference>
<evidence type="ECO:0000313" key="7">
    <source>
        <dbReference type="Proteomes" id="UP001629113"/>
    </source>
</evidence>
<gene>
    <name evidence="6" type="ORF">PVAG01_10421</name>
</gene>
<dbReference type="SUPFAM" id="SSF103473">
    <property type="entry name" value="MFS general substrate transporter"/>
    <property type="match status" value="1"/>
</dbReference>